<dbReference type="OrthoDB" id="249854at2759"/>
<feature type="region of interest" description="Disordered" evidence="1">
    <location>
        <begin position="1606"/>
        <end position="1639"/>
    </location>
</feature>
<dbReference type="EMBL" id="LJSK01000075">
    <property type="protein sequence ID" value="KPI87754.1"/>
    <property type="molecule type" value="Genomic_DNA"/>
</dbReference>
<feature type="compositionally biased region" description="Polar residues" evidence="1">
    <location>
        <begin position="1156"/>
        <end position="1169"/>
    </location>
</feature>
<feature type="compositionally biased region" description="Low complexity" evidence="1">
    <location>
        <begin position="25"/>
        <end position="36"/>
    </location>
</feature>
<feature type="compositionally biased region" description="Acidic residues" evidence="1">
    <location>
        <begin position="1432"/>
        <end position="1442"/>
    </location>
</feature>
<keyword evidence="3" id="KW-1185">Reference proteome</keyword>
<organism evidence="2 3">
    <name type="scientific">Leptomonas seymouri</name>
    <dbReference type="NCBI Taxonomy" id="5684"/>
    <lineage>
        <taxon>Eukaryota</taxon>
        <taxon>Discoba</taxon>
        <taxon>Euglenozoa</taxon>
        <taxon>Kinetoplastea</taxon>
        <taxon>Metakinetoplastina</taxon>
        <taxon>Trypanosomatida</taxon>
        <taxon>Trypanosomatidae</taxon>
        <taxon>Leishmaniinae</taxon>
        <taxon>Leptomonas</taxon>
    </lineage>
</organism>
<reference evidence="2 3" key="1">
    <citation type="journal article" date="2015" name="PLoS Pathog.">
        <title>Leptomonas seymouri: Adaptations to the Dixenous Life Cycle Analyzed by Genome Sequencing, Transcriptome Profiling and Co-infection with Leishmania donovani.</title>
        <authorList>
            <person name="Kraeva N."/>
            <person name="Butenko A."/>
            <person name="Hlavacova J."/>
            <person name="Kostygov A."/>
            <person name="Myskova J."/>
            <person name="Grybchuk D."/>
            <person name="Lestinova T."/>
            <person name="Votypka J."/>
            <person name="Volf P."/>
            <person name="Opperdoes F."/>
            <person name="Flegontov P."/>
            <person name="Lukes J."/>
            <person name="Yurchenko V."/>
        </authorList>
    </citation>
    <scope>NUCLEOTIDE SEQUENCE [LARGE SCALE GENOMIC DNA]</scope>
    <source>
        <strain evidence="2 3">ATCC 30220</strain>
    </source>
</reference>
<evidence type="ECO:0000313" key="3">
    <source>
        <dbReference type="Proteomes" id="UP000038009"/>
    </source>
</evidence>
<feature type="region of interest" description="Disordered" evidence="1">
    <location>
        <begin position="1406"/>
        <end position="1497"/>
    </location>
</feature>
<dbReference type="Proteomes" id="UP000038009">
    <property type="component" value="Unassembled WGS sequence"/>
</dbReference>
<feature type="compositionally biased region" description="Polar residues" evidence="1">
    <location>
        <begin position="1177"/>
        <end position="1201"/>
    </location>
</feature>
<evidence type="ECO:0000256" key="1">
    <source>
        <dbReference type="SAM" id="MobiDB-lite"/>
    </source>
</evidence>
<feature type="compositionally biased region" description="Polar residues" evidence="1">
    <location>
        <begin position="1609"/>
        <end position="1620"/>
    </location>
</feature>
<feature type="compositionally biased region" description="Polar residues" evidence="1">
    <location>
        <begin position="1229"/>
        <end position="1249"/>
    </location>
</feature>
<evidence type="ECO:0008006" key="4">
    <source>
        <dbReference type="Google" id="ProtNLM"/>
    </source>
</evidence>
<feature type="region of interest" description="Disordered" evidence="1">
    <location>
        <begin position="11"/>
        <end position="64"/>
    </location>
</feature>
<feature type="region of interest" description="Disordered" evidence="1">
    <location>
        <begin position="1529"/>
        <end position="1578"/>
    </location>
</feature>
<sequence length="1667" mass="181043">MVLDLFSGAALSHSGGAQRRRRAGSSRSSTGAASRSVPRRQASRSATAQATSRADGEDGTNTSGVRANTVEDRILFNNCAAQVQRHLKAHADSPSTLHTLASYYTKSEPFIEDRPFCVSLSYATFLFHMQMARISVAEVELYVQLITSVLSQISEDAQLTHPFVQQVLRDHVFGLPSPTCRGGAHSVVLLQPQQYRAFATMTTALISLNVVPLSIVYQFQDRLETYCECTSPLVSNRALALLVQTVDEVRMEEQVTALQYVLKTKPVKMNVDFLLACYERLKRAVVDPAHGPTFGRALSIHCSELFLRFRSPIRREYVERFLYPSLCHSDMTTFLQIPATRKHLMRELLSQCTLGMGTMNPFYMCLCAVLQSNFDNETDGALETVALINYRMPHAAYFASTLAVDSHMSVSMFAKVIIALVRGAGMAMTVRETPDEVAASINENRTNVYNVLFLLREVVRSCSVTASRRATDMMKALRVAVAPNTIEALGKLSSEAFETVSDITLDPQLLCAELAMVLHQDHIGEAMDSAVEYFRDVTSKCPYCAAARSSSLLCPVNGTVHVSGQSSVSRVLSTLSECAGMKAVEERLIGYLRDPAMQMESAVHYLIYHIIANGGQHRNTLFVAVEPYVRSTLLALVSADRSGSRGLVGSTQKANVLMLHVKLVTLLASSIDPSYLESILKVFSELKLRNNHDALALWYMGNVLLRNCRGNLELLPTDPQENSYCIAYPGCAPSSATTADNAQLVLKLLHRAHSFSPEMHKLVGCCVCRLMQDFNMQAPNICNVLLSSFGFLPVGLESLSNFALPVGAGSTFWSFFLQQMRSSAPARTAFLATLAKSMSLRFRVASPADALAPYGVEPTGHLFAIMVYEAMKRNPPLAHVLLYMLSQWVKQAGHSPGKFACLLYVCVQLITVVVDRAQGPAGAEVEAETPQDRHQFDDAVRKAAKVLRTQQQRLDKLAPTVQRENTEFFHLLRRLRRRVRRVVAAASGEIVVDDGSEEEERREAMGSTYAVRELQNAADDSVFEDYAAAGDDGDNNAFDAVDADVYGGNEGKGIGWAQQSANLGSGDGSAGAAAPMRIRPLPQGVSSILLSGTQASHLELGASRRGLGGSSSDQVRDDAAIEADSYSVGYEPDGAEDGADGSVEQHADRRKHHYGHSQQQRTRSVSRGVQTDDEPSNLGTLQRTAPTAHQRNVGTSPIQLDSASTTSTKTAEERHNGGLPPSRGMPGTKVSTTPSSSSFVQQPQRSHTQPPGDAADTSPARGSTWVEPDLADFVSGDTVPIEDYNDVPRLQATAAGGRDGIVLPSGMVLEYLRTHQGTDSLRHELHQFDQQWIVRQVAEYVAQSGGLAGTAATTAPTRSANRNGVPPVASVVQSVTVEGRANNYSRPHTDPGQLAPSRTVRTAVQMVESHRSPQTTWPTVQEEQPRMAATDDCSDTETDTVDGENPIRAVSGPPGEDASGGNDGAGSEGKRRRMEPTAQASPLPPPPTPVSPAGAFRGRNFFLNHNTQQQVGSTLQDIHYLQRQQQANMSALAETHAKQQLQTENNGGDQETDTPAPRMTPHHEQSSGVASEGLPPTTPYGQVILPTWVVEQRNDTAIRELRQVMGAHNPNSTRLSTTSGKRSRIHGSGGGGDAEASSGNSGVWWAEMSSAPMPNYAADPQYSMELF</sequence>
<comment type="caution">
    <text evidence="2">The sequence shown here is derived from an EMBL/GenBank/DDBJ whole genome shotgun (WGS) entry which is preliminary data.</text>
</comment>
<accession>A0A0N1PEW8</accession>
<name>A0A0N1PEW8_LEPSE</name>
<proteinExistence type="predicted"/>
<gene>
    <name evidence="2" type="ORF">ABL78_3163</name>
</gene>
<protein>
    <recommendedName>
        <fullName evidence="4">Kinetoplastid kinetochore protein 1</fullName>
    </recommendedName>
</protein>
<feature type="compositionally biased region" description="Polar residues" evidence="1">
    <location>
        <begin position="1538"/>
        <end position="1549"/>
    </location>
</feature>
<dbReference type="VEuPathDB" id="TriTrypDB:Lsey_0075_0160"/>
<feature type="region of interest" description="Disordered" evidence="1">
    <location>
        <begin position="1127"/>
        <end position="1265"/>
    </location>
</feature>
<dbReference type="OMA" id="CAELAMV"/>
<evidence type="ECO:0000313" key="2">
    <source>
        <dbReference type="EMBL" id="KPI87754.1"/>
    </source>
</evidence>
<feature type="compositionally biased region" description="Polar residues" evidence="1">
    <location>
        <begin position="1412"/>
        <end position="1422"/>
    </location>
</feature>
<feature type="compositionally biased region" description="Low complexity" evidence="1">
    <location>
        <begin position="43"/>
        <end position="53"/>
    </location>
</feature>